<comment type="similarity">
    <text evidence="2">Belongs to the CcmB/CycW/HelB family.</text>
</comment>
<dbReference type="AlphaFoldDB" id="A0AA49JJB8"/>
<dbReference type="EMBL" id="CP120682">
    <property type="protein sequence ID" value="WKN39492.1"/>
    <property type="molecule type" value="Genomic_DNA"/>
</dbReference>
<sequence length="229" mass="25386">MCTFAGLMLWKEIMLLLRKEVVLEWRQRYALNGILLYVASAVFVCYLSFNLQSGRLQVVTWNALFWIIMLFAAVNAVAKSFVQERAGRLIYYYTIASPQGIIISKIIYNILLLLLLAVVCLLVYILVMGNPIQNGGLFALNLLLGASGFSITLTMVSSIAAKANNHGGLMAILGFPIIIPILLMVIKVSKNALDGLALSVSYDEMIILVAIDAIVMALSFILFPYLWRT</sequence>
<feature type="transmembrane region" description="Helical" evidence="6">
    <location>
        <begin position="106"/>
        <end position="127"/>
    </location>
</feature>
<evidence type="ECO:0000256" key="5">
    <source>
        <dbReference type="ARBA" id="ARBA00023136"/>
    </source>
</evidence>
<evidence type="ECO:0000313" key="7">
    <source>
        <dbReference type="EMBL" id="WKN39492.1"/>
    </source>
</evidence>
<evidence type="ECO:0000256" key="3">
    <source>
        <dbReference type="ARBA" id="ARBA00022692"/>
    </source>
</evidence>
<evidence type="ECO:0000256" key="2">
    <source>
        <dbReference type="ARBA" id="ARBA00010544"/>
    </source>
</evidence>
<gene>
    <name evidence="7" type="ORF">K4G66_12395</name>
</gene>
<evidence type="ECO:0000256" key="6">
    <source>
        <dbReference type="SAM" id="Phobius"/>
    </source>
</evidence>
<feature type="transmembrane region" description="Helical" evidence="6">
    <location>
        <begin position="61"/>
        <end position="78"/>
    </location>
</feature>
<reference evidence="7" key="2">
    <citation type="journal article" date="2024" name="Antonie Van Leeuwenhoek">
        <title>Roseihalotalea indica gen. nov., sp. nov., a halophilic Bacteroidetes from mesopelagic Southwest Indian Ocean with higher carbohydrate metabolic potential.</title>
        <authorList>
            <person name="Chen B."/>
            <person name="Zhang M."/>
            <person name="Lin D."/>
            <person name="Ye J."/>
            <person name="Tang K."/>
        </authorList>
    </citation>
    <scope>NUCLEOTIDE SEQUENCE</scope>
    <source>
        <strain evidence="7">TK19036</strain>
    </source>
</reference>
<comment type="subcellular location">
    <subcellularLocation>
        <location evidence="1">Membrane</location>
        <topology evidence="1">Multi-pass membrane protein</topology>
    </subcellularLocation>
</comment>
<dbReference type="GO" id="GO:0016020">
    <property type="term" value="C:membrane"/>
    <property type="evidence" value="ECO:0007669"/>
    <property type="project" value="UniProtKB-SubCell"/>
</dbReference>
<feature type="transmembrane region" description="Helical" evidence="6">
    <location>
        <begin position="168"/>
        <end position="186"/>
    </location>
</feature>
<dbReference type="GO" id="GO:0015232">
    <property type="term" value="F:heme transmembrane transporter activity"/>
    <property type="evidence" value="ECO:0007669"/>
    <property type="project" value="InterPro"/>
</dbReference>
<dbReference type="Pfam" id="PF03379">
    <property type="entry name" value="CcmB"/>
    <property type="match status" value="1"/>
</dbReference>
<organism evidence="7">
    <name type="scientific">Roseihalotalea indica</name>
    <dbReference type="NCBI Taxonomy" id="2867963"/>
    <lineage>
        <taxon>Bacteria</taxon>
        <taxon>Pseudomonadati</taxon>
        <taxon>Bacteroidota</taxon>
        <taxon>Cytophagia</taxon>
        <taxon>Cytophagales</taxon>
        <taxon>Catalimonadaceae</taxon>
        <taxon>Roseihalotalea</taxon>
    </lineage>
</organism>
<feature type="transmembrane region" description="Helical" evidence="6">
    <location>
        <begin position="29"/>
        <end position="49"/>
    </location>
</feature>
<feature type="transmembrane region" description="Helical" evidence="6">
    <location>
        <begin position="139"/>
        <end position="161"/>
    </location>
</feature>
<keyword evidence="4 6" id="KW-1133">Transmembrane helix</keyword>
<evidence type="ECO:0000256" key="4">
    <source>
        <dbReference type="ARBA" id="ARBA00022989"/>
    </source>
</evidence>
<name>A0AA49JJB8_9BACT</name>
<evidence type="ECO:0000256" key="1">
    <source>
        <dbReference type="ARBA" id="ARBA00004141"/>
    </source>
</evidence>
<keyword evidence="3 6" id="KW-0812">Transmembrane</keyword>
<protein>
    <submittedName>
        <fullName evidence="7">Heme exporter protein CcmB</fullName>
    </submittedName>
</protein>
<dbReference type="InterPro" id="IPR003544">
    <property type="entry name" value="Cyt_c_biogenesis_CcmB"/>
</dbReference>
<dbReference type="GO" id="GO:0017004">
    <property type="term" value="P:cytochrome complex assembly"/>
    <property type="evidence" value="ECO:0007669"/>
    <property type="project" value="InterPro"/>
</dbReference>
<proteinExistence type="inferred from homology"/>
<keyword evidence="5 6" id="KW-0472">Membrane</keyword>
<accession>A0AA49JJB8</accession>
<reference evidence="7" key="1">
    <citation type="journal article" date="2023" name="Comput. Struct. Biotechnol. J.">
        <title>Discovery of a novel marine Bacteroidetes with a rich repertoire of carbohydrate-active enzymes.</title>
        <authorList>
            <person name="Chen B."/>
            <person name="Liu G."/>
            <person name="Chen Q."/>
            <person name="Wang H."/>
            <person name="Liu L."/>
            <person name="Tang K."/>
        </authorList>
    </citation>
    <scope>NUCLEOTIDE SEQUENCE</scope>
    <source>
        <strain evidence="7">TK19036</strain>
    </source>
</reference>
<feature type="transmembrane region" description="Helical" evidence="6">
    <location>
        <begin position="206"/>
        <end position="227"/>
    </location>
</feature>